<dbReference type="RefSeq" id="WP_142000390.1">
    <property type="nucleotide sequence ID" value="NZ_VFML01000001.1"/>
</dbReference>
<evidence type="ECO:0000256" key="2">
    <source>
        <dbReference type="ARBA" id="ARBA00022679"/>
    </source>
</evidence>
<reference evidence="4 5" key="1">
    <citation type="submission" date="2019-06" db="EMBL/GenBank/DDBJ databases">
        <title>Sequencing the genomes of 1000 actinobacteria strains.</title>
        <authorList>
            <person name="Klenk H.-P."/>
        </authorList>
    </citation>
    <scope>NUCLEOTIDE SEQUENCE [LARGE SCALE GENOMIC DNA]</scope>
    <source>
        <strain evidence="4 5">DSM 45679</strain>
    </source>
</reference>
<accession>A0A542DNW6</accession>
<dbReference type="PANTHER" id="PTHR45947">
    <property type="entry name" value="SULFOQUINOVOSYL TRANSFERASE SQD2"/>
    <property type="match status" value="1"/>
</dbReference>
<evidence type="ECO:0000256" key="1">
    <source>
        <dbReference type="ARBA" id="ARBA00022676"/>
    </source>
</evidence>
<comment type="caution">
    <text evidence="4">The sequence shown here is derived from an EMBL/GenBank/DDBJ whole genome shotgun (WGS) entry which is preliminary data.</text>
</comment>
<organism evidence="4 5">
    <name type="scientific">Amycolatopsis cihanbeyliensis</name>
    <dbReference type="NCBI Taxonomy" id="1128664"/>
    <lineage>
        <taxon>Bacteria</taxon>
        <taxon>Bacillati</taxon>
        <taxon>Actinomycetota</taxon>
        <taxon>Actinomycetes</taxon>
        <taxon>Pseudonocardiales</taxon>
        <taxon>Pseudonocardiaceae</taxon>
        <taxon>Amycolatopsis</taxon>
    </lineage>
</organism>
<dbReference type="OrthoDB" id="3646807at2"/>
<evidence type="ECO:0000313" key="4">
    <source>
        <dbReference type="EMBL" id="TQJ04747.1"/>
    </source>
</evidence>
<feature type="domain" description="Glycosyltransferase subfamily 4-like N-terminal" evidence="3">
    <location>
        <begin position="13"/>
        <end position="170"/>
    </location>
</feature>
<dbReference type="InterPro" id="IPR028098">
    <property type="entry name" value="Glyco_trans_4-like_N"/>
</dbReference>
<keyword evidence="1" id="KW-0328">Glycosyltransferase</keyword>
<dbReference type="Proteomes" id="UP000320876">
    <property type="component" value="Unassembled WGS sequence"/>
</dbReference>
<evidence type="ECO:0000313" key="5">
    <source>
        <dbReference type="Proteomes" id="UP000320876"/>
    </source>
</evidence>
<dbReference type="InterPro" id="IPR050194">
    <property type="entry name" value="Glycosyltransferase_grp1"/>
</dbReference>
<dbReference type="EMBL" id="VFML01000001">
    <property type="protein sequence ID" value="TQJ04747.1"/>
    <property type="molecule type" value="Genomic_DNA"/>
</dbReference>
<gene>
    <name evidence="4" type="ORF">FB471_4555</name>
</gene>
<evidence type="ECO:0000259" key="3">
    <source>
        <dbReference type="Pfam" id="PF13439"/>
    </source>
</evidence>
<keyword evidence="5" id="KW-1185">Reference proteome</keyword>
<keyword evidence="2 4" id="KW-0808">Transferase</keyword>
<name>A0A542DNW6_AMYCI</name>
<proteinExistence type="predicted"/>
<dbReference type="GO" id="GO:1901137">
    <property type="term" value="P:carbohydrate derivative biosynthetic process"/>
    <property type="evidence" value="ECO:0007669"/>
    <property type="project" value="UniProtKB-ARBA"/>
</dbReference>
<sequence length="361" mass="37792">MRVLHVITGLAAGGAETQLRHILRHSATESEVVTLTNAGVVAEALRADGIGVTDLGMRGNRDLAALPRLAGLIRRGRYDVVHTHLYRAMLYGRLAARLAGTRTVVATEHSLAATTIEGRAQDRPGVRGLYLAAERLGRVTVAVSDHVAARLAEWGVAPARIRVIPNGVDLPTFAFDAQARDRVRARLGLAPESFVLGTIGRLAETKRVDVAIRALAALPRAVLVVAGDGPLRTELAELADRIGVRGRVVFTGEVADVPGLLSAVDVLLSPSTEETFGLAVVEALAAGLPVVYASCPALDDLPSSAAPLARRADCTPEAFTAELGALPRAPGRVVPEAARHYDVAGTAAALDALYAELAGSR</sequence>
<dbReference type="Pfam" id="PF13439">
    <property type="entry name" value="Glyco_transf_4"/>
    <property type="match status" value="1"/>
</dbReference>
<dbReference type="GO" id="GO:0016757">
    <property type="term" value="F:glycosyltransferase activity"/>
    <property type="evidence" value="ECO:0007669"/>
    <property type="project" value="UniProtKB-KW"/>
</dbReference>
<dbReference type="Pfam" id="PF13692">
    <property type="entry name" value="Glyco_trans_1_4"/>
    <property type="match status" value="1"/>
</dbReference>
<dbReference type="SUPFAM" id="SSF53756">
    <property type="entry name" value="UDP-Glycosyltransferase/glycogen phosphorylase"/>
    <property type="match status" value="1"/>
</dbReference>
<dbReference type="PANTHER" id="PTHR45947:SF3">
    <property type="entry name" value="SULFOQUINOVOSYL TRANSFERASE SQD2"/>
    <property type="match status" value="1"/>
</dbReference>
<dbReference type="Gene3D" id="3.40.50.2000">
    <property type="entry name" value="Glycogen Phosphorylase B"/>
    <property type="match status" value="2"/>
</dbReference>
<dbReference type="AlphaFoldDB" id="A0A542DNW6"/>
<protein>
    <submittedName>
        <fullName evidence="4">Glycosyltransferase involved in cell wall biosynthesis</fullName>
    </submittedName>
</protein>